<evidence type="ECO:0000313" key="2">
    <source>
        <dbReference type="Proteomes" id="UP000515135"/>
    </source>
</evidence>
<dbReference type="AlphaFoldDB" id="A0A6P5AE37"/>
<sequence>MEGLSHRLTQAVSMARPSRLSESAAVKSIILLWFPDEKTWADCPTKRVIPVEHRGNLKKGGWTPVVFDGKPTKGYIVEYSDDKDVVMNAIIKIDNEDYMSTLPRSEQDAVGDLEVRPQIAHPTSAEVPPVAEVPPAPVAEVPQNEQTDQQGKQKTKKGGKRKQPEGDSSTKPKKKKQAVPRNTRAGHHALIDVTGATPCIVPMNQIEGWKTVDLLQDVEFKFSNSKRRGKLIMTSETGDVLSYMRDKIMEGKENLQPAGKESTPKKSGNKQAARRLHRTATPAYVQMAPGETNCSGGASASALRDHTNIITLTPPRVTQTQPTPSLTSTPVVTQTEPTHPPTPVVTQTEPTHPPTPVVTQTEPTHPPNPTPVVTQTEPTHPPNPTPVVTQTEPTSFPQTSELDSELFRHFRFC</sequence>
<gene>
    <name evidence="3" type="primary">LOC109485431</name>
</gene>
<dbReference type="GeneID" id="109485431"/>
<feature type="compositionally biased region" description="Low complexity" evidence="1">
    <location>
        <begin position="140"/>
        <end position="152"/>
    </location>
</feature>
<proteinExistence type="predicted"/>
<organism evidence="2 3">
    <name type="scientific">Branchiostoma belcheri</name>
    <name type="common">Amphioxus</name>
    <dbReference type="NCBI Taxonomy" id="7741"/>
    <lineage>
        <taxon>Eukaryota</taxon>
        <taxon>Metazoa</taxon>
        <taxon>Chordata</taxon>
        <taxon>Cephalochordata</taxon>
        <taxon>Leptocardii</taxon>
        <taxon>Amphioxiformes</taxon>
        <taxon>Branchiostomatidae</taxon>
        <taxon>Branchiostoma</taxon>
    </lineage>
</organism>
<evidence type="ECO:0000313" key="3">
    <source>
        <dbReference type="RefSeq" id="XP_019644599.1"/>
    </source>
</evidence>
<feature type="region of interest" description="Disordered" evidence="1">
    <location>
        <begin position="253"/>
        <end position="276"/>
    </location>
</feature>
<dbReference type="KEGG" id="bbel:109485431"/>
<accession>A0A6P5AE37</accession>
<dbReference type="Proteomes" id="UP000515135">
    <property type="component" value="Unplaced"/>
</dbReference>
<feature type="region of interest" description="Disordered" evidence="1">
    <location>
        <begin position="140"/>
        <end position="189"/>
    </location>
</feature>
<feature type="region of interest" description="Disordered" evidence="1">
    <location>
        <begin position="314"/>
        <end position="398"/>
    </location>
</feature>
<reference evidence="3" key="1">
    <citation type="submission" date="2025-08" db="UniProtKB">
        <authorList>
            <consortium name="RefSeq"/>
        </authorList>
    </citation>
    <scope>IDENTIFICATION</scope>
    <source>
        <tissue evidence="3">Gonad</tissue>
    </source>
</reference>
<feature type="compositionally biased region" description="Low complexity" evidence="1">
    <location>
        <begin position="314"/>
        <end position="337"/>
    </location>
</feature>
<evidence type="ECO:0000256" key="1">
    <source>
        <dbReference type="SAM" id="MobiDB-lite"/>
    </source>
</evidence>
<keyword evidence="2" id="KW-1185">Reference proteome</keyword>
<protein>
    <submittedName>
        <fullName evidence="3">Arginine-glutamic acid dipeptide repeats protein-like</fullName>
    </submittedName>
</protein>
<name>A0A6P5AE37_BRABE</name>
<dbReference type="RefSeq" id="XP_019644599.1">
    <property type="nucleotide sequence ID" value="XM_019789040.1"/>
</dbReference>